<comment type="cofactor">
    <cofactor evidence="1">
        <name>Fe cation</name>
        <dbReference type="ChEBI" id="CHEBI:24875"/>
    </cofactor>
</comment>
<evidence type="ECO:0000313" key="3">
    <source>
        <dbReference type="EMBL" id="CAD8515006.1"/>
    </source>
</evidence>
<dbReference type="EMBL" id="HBEQ01003171">
    <property type="protein sequence ID" value="CAD8515006.1"/>
    <property type="molecule type" value="Transcribed_RNA"/>
</dbReference>
<evidence type="ECO:0000256" key="2">
    <source>
        <dbReference type="SAM" id="MobiDB-lite"/>
    </source>
</evidence>
<name>A0A7S0NHY9_MICPS</name>
<proteinExistence type="predicted"/>
<dbReference type="Pfam" id="PF05721">
    <property type="entry name" value="PhyH"/>
    <property type="match status" value="1"/>
</dbReference>
<dbReference type="InterPro" id="IPR008775">
    <property type="entry name" value="Phytyl_CoA_dOase-like"/>
</dbReference>
<dbReference type="PANTHER" id="PTHR20883:SF46">
    <property type="entry name" value="PHYTANOYL-COA HYDROXYLASE"/>
    <property type="match status" value="1"/>
</dbReference>
<dbReference type="SUPFAM" id="SSF51197">
    <property type="entry name" value="Clavaminate synthase-like"/>
    <property type="match status" value="1"/>
</dbReference>
<organism evidence="3">
    <name type="scientific">Micromonas pusilla</name>
    <name type="common">Picoplanktonic green alga</name>
    <name type="synonym">Chromulina pusilla</name>
    <dbReference type="NCBI Taxonomy" id="38833"/>
    <lineage>
        <taxon>Eukaryota</taxon>
        <taxon>Viridiplantae</taxon>
        <taxon>Chlorophyta</taxon>
        <taxon>Mamiellophyceae</taxon>
        <taxon>Mamiellales</taxon>
        <taxon>Mamiellaceae</taxon>
        <taxon>Micromonas</taxon>
    </lineage>
</organism>
<evidence type="ECO:0000256" key="1">
    <source>
        <dbReference type="ARBA" id="ARBA00001962"/>
    </source>
</evidence>
<sequence>MPRALASRAARRVPMSASISPNTPASLKGGIDGDEYTVTPEMIAAFERDGYVHIPGVLTEAELAEVEEPMMRFIKGEVLPEGKDLCDMSGAVDRTPDEYTVFNAMLPRRYLPSMQGNVFERRAASIARQLTRGKDMSIDYDQLLAKRPGSPDSIFAWHQDLAYWPPLEKDPATATCWLAIDDSTVANGCMRFLPGSNKESTLRKHAPVRISKGRMDEESSHALATTLSPADEAAARTVEIKRGDITVHDQRVVHGSGPNDSEGWRRAYVLAFRTKEMVEEERRLGFSHSHNDEFNWDAFHAWQEKSDVE</sequence>
<evidence type="ECO:0008006" key="4">
    <source>
        <dbReference type="Google" id="ProtNLM"/>
    </source>
</evidence>
<protein>
    <recommendedName>
        <fullName evidence="4">Phytanoyl-CoA dioxygenase</fullName>
    </recommendedName>
</protein>
<dbReference type="PANTHER" id="PTHR20883">
    <property type="entry name" value="PHYTANOYL-COA DIOXYGENASE DOMAIN CONTAINING 1"/>
    <property type="match status" value="1"/>
</dbReference>
<dbReference type="AlphaFoldDB" id="A0A7S0NHY9"/>
<reference evidence="3" key="1">
    <citation type="submission" date="2021-01" db="EMBL/GenBank/DDBJ databases">
        <authorList>
            <person name="Corre E."/>
            <person name="Pelletier E."/>
            <person name="Niang G."/>
            <person name="Scheremetjew M."/>
            <person name="Finn R."/>
            <person name="Kale V."/>
            <person name="Holt S."/>
            <person name="Cochrane G."/>
            <person name="Meng A."/>
            <person name="Brown T."/>
            <person name="Cohen L."/>
        </authorList>
    </citation>
    <scope>NUCLEOTIDE SEQUENCE</scope>
    <source>
        <strain evidence="3">CCMP1723</strain>
    </source>
</reference>
<accession>A0A7S0NHY9</accession>
<dbReference type="Gene3D" id="2.60.120.620">
    <property type="entry name" value="q2cbj1_9rhob like domain"/>
    <property type="match status" value="1"/>
</dbReference>
<feature type="region of interest" description="Disordered" evidence="2">
    <location>
        <begin position="1"/>
        <end position="32"/>
    </location>
</feature>
<gene>
    <name evidence="3" type="ORF">MCOM1403_LOCUS2431</name>
</gene>